<proteinExistence type="predicted"/>
<keyword evidence="2" id="KW-1185">Reference proteome</keyword>
<organism evidence="1 2">
    <name type="scientific">[Empedobacter] haloabium</name>
    <dbReference type="NCBI Taxonomy" id="592317"/>
    <lineage>
        <taxon>Bacteria</taxon>
        <taxon>Pseudomonadati</taxon>
        <taxon>Pseudomonadota</taxon>
        <taxon>Betaproteobacteria</taxon>
        <taxon>Burkholderiales</taxon>
        <taxon>Oxalobacteraceae</taxon>
        <taxon>Telluria group</taxon>
        <taxon>Telluria group incertae sedis</taxon>
    </lineage>
</organism>
<name>A0ABZ1UPC9_9BURK</name>
<dbReference type="Proteomes" id="UP000321323">
    <property type="component" value="Chromosome"/>
</dbReference>
<protein>
    <recommendedName>
        <fullName evidence="3">Transposase</fullName>
    </recommendedName>
</protein>
<evidence type="ECO:0000313" key="1">
    <source>
        <dbReference type="EMBL" id="WUR14586.1"/>
    </source>
</evidence>
<dbReference type="EMBL" id="CP136508">
    <property type="protein sequence ID" value="WUR14586.1"/>
    <property type="molecule type" value="Genomic_DNA"/>
</dbReference>
<gene>
    <name evidence="1" type="ORF">E7V67_005635</name>
</gene>
<accession>A0ABZ1UPC9</accession>
<evidence type="ECO:0000313" key="2">
    <source>
        <dbReference type="Proteomes" id="UP000321323"/>
    </source>
</evidence>
<reference evidence="1 2" key="1">
    <citation type="journal article" date="2019" name="Int. J. Syst. Evol. Microbiol.">
        <title>The Draft Whole-Genome Sequence of the Antibiotic Producer Empedobacter haloabium ATCC 31962 Provides Indications for Its Taxonomic Reclassification.</title>
        <authorList>
            <person name="Miess H."/>
            <person name="Arlt P."/>
            <person name="Apel A.K."/>
            <person name="Weber T."/>
            <person name="Nieselt K."/>
            <person name="Hanssen F."/>
            <person name="Czemmel S."/>
            <person name="Nahnsen S."/>
            <person name="Gross H."/>
        </authorList>
    </citation>
    <scope>NUCLEOTIDE SEQUENCE [LARGE SCALE GENOMIC DNA]</scope>
    <source>
        <strain evidence="1 2">ATCC 31962</strain>
    </source>
</reference>
<evidence type="ECO:0008006" key="3">
    <source>
        <dbReference type="Google" id="ProtNLM"/>
    </source>
</evidence>
<sequence>MPVDDSRAWAGSRLQSDLLPMVNDLRTRENCFFAVLADYFCALQQIIDSPSRYYLLAIVNIIAAPRDKSTRIMATGFHGSGDGLRMDEKRHDNRAGKTRTGRRFARFLRVGIATTGSALPGRSLPAIPPVAGTACCRA</sequence>